<keyword evidence="2" id="KW-0444">Lipid biosynthesis</keyword>
<dbReference type="SUPFAM" id="SSF111331">
    <property type="entry name" value="NAD kinase/diacylglycerol kinase-like"/>
    <property type="match status" value="1"/>
</dbReference>
<evidence type="ECO:0000256" key="11">
    <source>
        <dbReference type="ARBA" id="ARBA00023264"/>
    </source>
</evidence>
<dbReference type="SMART" id="SM00046">
    <property type="entry name" value="DAGKc"/>
    <property type="match status" value="1"/>
</dbReference>
<dbReference type="GO" id="GO:0016301">
    <property type="term" value="F:kinase activity"/>
    <property type="evidence" value="ECO:0007669"/>
    <property type="project" value="UniProtKB-KW"/>
</dbReference>
<dbReference type="EMBL" id="FUYR01000002">
    <property type="protein sequence ID" value="SKB67757.1"/>
    <property type="molecule type" value="Genomic_DNA"/>
</dbReference>
<keyword evidence="11" id="KW-1208">Phospholipid metabolism</keyword>
<dbReference type="OrthoDB" id="9786026at2"/>
<dbReference type="Pfam" id="PF19279">
    <property type="entry name" value="YegS_C"/>
    <property type="match status" value="1"/>
</dbReference>
<dbReference type="GO" id="GO:0046872">
    <property type="term" value="F:metal ion binding"/>
    <property type="evidence" value="ECO:0007669"/>
    <property type="project" value="UniProtKB-KW"/>
</dbReference>
<dbReference type="Gene3D" id="2.60.200.40">
    <property type="match status" value="1"/>
</dbReference>
<feature type="domain" description="DAGKc" evidence="12">
    <location>
        <begin position="1"/>
        <end position="130"/>
    </location>
</feature>
<keyword evidence="5" id="KW-0547">Nucleotide-binding</keyword>
<dbReference type="Gene3D" id="3.40.50.10330">
    <property type="entry name" value="Probable inorganic polyphosphate/atp-NAD kinase, domain 1"/>
    <property type="match status" value="1"/>
</dbReference>
<dbReference type="Pfam" id="PF00781">
    <property type="entry name" value="DAGK_cat"/>
    <property type="match status" value="1"/>
</dbReference>
<dbReference type="GO" id="GO:0005524">
    <property type="term" value="F:ATP binding"/>
    <property type="evidence" value="ECO:0007669"/>
    <property type="project" value="UniProtKB-KW"/>
</dbReference>
<keyword evidence="6 13" id="KW-0418">Kinase</keyword>
<dbReference type="NCBIfam" id="TIGR00147">
    <property type="entry name" value="YegS/Rv2252/BmrU family lipid kinase"/>
    <property type="match status" value="1"/>
</dbReference>
<protein>
    <submittedName>
        <fullName evidence="13">Lipid kinase, YegS/Rv2252/BmrU family</fullName>
    </submittedName>
</protein>
<evidence type="ECO:0000256" key="5">
    <source>
        <dbReference type="ARBA" id="ARBA00022741"/>
    </source>
</evidence>
<evidence type="ECO:0000313" key="14">
    <source>
        <dbReference type="Proteomes" id="UP000189981"/>
    </source>
</evidence>
<evidence type="ECO:0000256" key="4">
    <source>
        <dbReference type="ARBA" id="ARBA00022723"/>
    </source>
</evidence>
<dbReference type="PANTHER" id="PTHR12358">
    <property type="entry name" value="SPHINGOSINE KINASE"/>
    <property type="match status" value="1"/>
</dbReference>
<evidence type="ECO:0000259" key="12">
    <source>
        <dbReference type="PROSITE" id="PS50146"/>
    </source>
</evidence>
<dbReference type="GO" id="GO:0005886">
    <property type="term" value="C:plasma membrane"/>
    <property type="evidence" value="ECO:0007669"/>
    <property type="project" value="TreeGrafter"/>
</dbReference>
<dbReference type="InterPro" id="IPR016064">
    <property type="entry name" value="NAD/diacylglycerol_kinase_sf"/>
</dbReference>
<keyword evidence="8" id="KW-0460">Magnesium</keyword>
<dbReference type="PROSITE" id="PS50146">
    <property type="entry name" value="DAGK"/>
    <property type="match status" value="1"/>
</dbReference>
<proteinExistence type="predicted"/>
<evidence type="ECO:0000256" key="9">
    <source>
        <dbReference type="ARBA" id="ARBA00023098"/>
    </source>
</evidence>
<keyword evidence="10" id="KW-0594">Phospholipid biosynthesis</keyword>
<evidence type="ECO:0000256" key="2">
    <source>
        <dbReference type="ARBA" id="ARBA00022516"/>
    </source>
</evidence>
<evidence type="ECO:0000256" key="1">
    <source>
        <dbReference type="ARBA" id="ARBA00001946"/>
    </source>
</evidence>
<dbReference type="InterPro" id="IPR001206">
    <property type="entry name" value="Diacylglycerol_kinase_cat_dom"/>
</dbReference>
<keyword evidence="3" id="KW-0808">Transferase</keyword>
<dbReference type="InterPro" id="IPR045540">
    <property type="entry name" value="YegS/DAGK_C"/>
</dbReference>
<evidence type="ECO:0000256" key="3">
    <source>
        <dbReference type="ARBA" id="ARBA00022679"/>
    </source>
</evidence>
<dbReference type="GO" id="GO:0008654">
    <property type="term" value="P:phospholipid biosynthetic process"/>
    <property type="evidence" value="ECO:0007669"/>
    <property type="project" value="UniProtKB-KW"/>
</dbReference>
<name>A0A1T5D820_9SPHI</name>
<evidence type="ECO:0000313" key="13">
    <source>
        <dbReference type="EMBL" id="SKB67757.1"/>
    </source>
</evidence>
<reference evidence="14" key="1">
    <citation type="submission" date="2017-02" db="EMBL/GenBank/DDBJ databases">
        <authorList>
            <person name="Varghese N."/>
            <person name="Submissions S."/>
        </authorList>
    </citation>
    <scope>NUCLEOTIDE SEQUENCE [LARGE SCALE GENOMIC DNA]</scope>
    <source>
        <strain evidence="14">DSM 22385</strain>
    </source>
</reference>
<gene>
    <name evidence="13" type="ORF">SAMN05661099_2196</name>
</gene>
<keyword evidence="7" id="KW-0067">ATP-binding</keyword>
<dbReference type="PANTHER" id="PTHR12358:SF106">
    <property type="entry name" value="LIPID KINASE YEGS"/>
    <property type="match status" value="1"/>
</dbReference>
<comment type="cofactor">
    <cofactor evidence="1">
        <name>Mg(2+)</name>
        <dbReference type="ChEBI" id="CHEBI:18420"/>
    </cofactor>
</comment>
<evidence type="ECO:0000256" key="10">
    <source>
        <dbReference type="ARBA" id="ARBA00023209"/>
    </source>
</evidence>
<dbReference type="RefSeq" id="WP_079702718.1">
    <property type="nucleotide sequence ID" value="NZ_FUYR01000002.1"/>
</dbReference>
<evidence type="ECO:0000256" key="8">
    <source>
        <dbReference type="ARBA" id="ARBA00022842"/>
    </source>
</evidence>
<keyword evidence="14" id="KW-1185">Reference proteome</keyword>
<evidence type="ECO:0000256" key="6">
    <source>
        <dbReference type="ARBA" id="ARBA00022777"/>
    </source>
</evidence>
<keyword evidence="4" id="KW-0479">Metal-binding</keyword>
<dbReference type="InterPro" id="IPR017438">
    <property type="entry name" value="ATP-NAD_kinase_N"/>
</dbReference>
<dbReference type="InterPro" id="IPR005218">
    <property type="entry name" value="Diacylglycerol/lipid_kinase"/>
</dbReference>
<evidence type="ECO:0000256" key="7">
    <source>
        <dbReference type="ARBA" id="ARBA00022840"/>
    </source>
</evidence>
<organism evidence="13 14">
    <name type="scientific">Daejeonella lutea</name>
    <dbReference type="NCBI Taxonomy" id="572036"/>
    <lineage>
        <taxon>Bacteria</taxon>
        <taxon>Pseudomonadati</taxon>
        <taxon>Bacteroidota</taxon>
        <taxon>Sphingobacteriia</taxon>
        <taxon>Sphingobacteriales</taxon>
        <taxon>Sphingobacteriaceae</taxon>
        <taxon>Daejeonella</taxon>
    </lineage>
</organism>
<accession>A0A1T5D820</accession>
<sequence length="290" mass="31598">MKKNITFLINPISGGKTKLNFPDLAAKFLNSNIFSPTFVFTDGPGHANEMARGMVNDLTDVVVAVGGDGTINEVASGLQDSEKIMGIIPCGSGNGLARSLGIPLNERNAILRLNKLNCNNIDSAVFNERSFFNMAGIGFDAHISAIFAKNVTRGFKGYVKTAVNEVSNYKCQHYIIEIDGKRITRDAFMISIANSSQFGNNAHISPFASLKDGLLDVVITKPFPLYQFPVLGYRMFSRSAHRSKYIEIIRGKEINIIRDGGGAVHLDGEPCDMPAELKINIKPLSLTVLV</sequence>
<keyword evidence="9" id="KW-0443">Lipid metabolism</keyword>
<dbReference type="AlphaFoldDB" id="A0A1T5D820"/>
<dbReference type="InterPro" id="IPR050187">
    <property type="entry name" value="Lipid_Phosphate_FormReg"/>
</dbReference>
<dbReference type="Proteomes" id="UP000189981">
    <property type="component" value="Unassembled WGS sequence"/>
</dbReference>
<dbReference type="STRING" id="572036.SAMN05661099_2196"/>